<dbReference type="InterPro" id="IPR011010">
    <property type="entry name" value="DNA_brk_join_enz"/>
</dbReference>
<organism evidence="5">
    <name type="scientific">bioreactor metagenome</name>
    <dbReference type="NCBI Taxonomy" id="1076179"/>
    <lineage>
        <taxon>unclassified sequences</taxon>
        <taxon>metagenomes</taxon>
        <taxon>ecological metagenomes</taxon>
    </lineage>
</organism>
<dbReference type="SUPFAM" id="SSF56349">
    <property type="entry name" value="DNA breaking-rejoining enzymes"/>
    <property type="match status" value="1"/>
</dbReference>
<dbReference type="PROSITE" id="PS51898">
    <property type="entry name" value="TYR_RECOMBINASE"/>
    <property type="match status" value="1"/>
</dbReference>
<keyword evidence="1" id="KW-0238">DNA-binding</keyword>
<name>A0A644XI43_9ZZZZ</name>
<feature type="domain" description="Tyr recombinase" evidence="3">
    <location>
        <begin position="217"/>
        <end position="403"/>
    </location>
</feature>
<dbReference type="InterPro" id="IPR050090">
    <property type="entry name" value="Tyrosine_recombinase_XerCD"/>
</dbReference>
<dbReference type="Pfam" id="PF00589">
    <property type="entry name" value="Phage_integrase"/>
    <property type="match status" value="1"/>
</dbReference>
<keyword evidence="2" id="KW-0233">DNA recombination</keyword>
<evidence type="ECO:0000256" key="1">
    <source>
        <dbReference type="ARBA" id="ARBA00023125"/>
    </source>
</evidence>
<dbReference type="InterPro" id="IPR044068">
    <property type="entry name" value="CB"/>
</dbReference>
<dbReference type="Gene3D" id="1.10.443.10">
    <property type="entry name" value="Intergrase catalytic core"/>
    <property type="match status" value="1"/>
</dbReference>
<protein>
    <submittedName>
        <fullName evidence="5">Tyrosine recombinase XerC</fullName>
    </submittedName>
</protein>
<evidence type="ECO:0000256" key="2">
    <source>
        <dbReference type="ARBA" id="ARBA00023172"/>
    </source>
</evidence>
<reference evidence="5" key="1">
    <citation type="submission" date="2019-08" db="EMBL/GenBank/DDBJ databases">
        <authorList>
            <person name="Kucharzyk K."/>
            <person name="Murdoch R.W."/>
            <person name="Higgins S."/>
            <person name="Loffler F."/>
        </authorList>
    </citation>
    <scope>NUCLEOTIDE SEQUENCE</scope>
</reference>
<dbReference type="EMBL" id="VSSQ01002473">
    <property type="protein sequence ID" value="MPM15617.1"/>
    <property type="molecule type" value="Genomic_DNA"/>
</dbReference>
<dbReference type="PANTHER" id="PTHR30349:SF81">
    <property type="entry name" value="TYROSINE RECOMBINASE XERC"/>
    <property type="match status" value="1"/>
</dbReference>
<evidence type="ECO:0000259" key="4">
    <source>
        <dbReference type="PROSITE" id="PS51900"/>
    </source>
</evidence>
<dbReference type="GO" id="GO:0003677">
    <property type="term" value="F:DNA binding"/>
    <property type="evidence" value="ECO:0007669"/>
    <property type="project" value="UniProtKB-KW"/>
</dbReference>
<sequence length="412" mass="47448">MERSKTLTELIETLLIEMERLKYSKSLIRHVKKECRRFFEYVMESTGQDAFSEEIGRRYLAEKYNFPDLYPHETPNLVLEAVRCVRRLGEMKLFGAFRRQWSSPKETDWCLADEQNIKTYLNRFQTADHRPAAMVNRTRSIKRFYDFLGFRKLSGINDVSAKIISDYAASLQGCAPTSVVGMLSTLKQYLRFLFKSNLCERDWSSCVPKVQSRKNITVPTLWEQSEIEILLRSIDRTSAVGKRNYAILLLAVQLGLRCSDIAGLKLESLKWGTNELDLVQQKTGNRLIHPLCDDIGWAIIDYIRYARPSIESEFVFLTANAPYEKMSSVNVTMIFERYATRCEIKKPLGTTKGLHSLRHGLARRLLEQGTPLSEVADIMGHVSYSSTEPYLRVDVEGLRRCALSLLEVMDHA</sequence>
<feature type="domain" description="Core-binding (CB)" evidence="4">
    <location>
        <begin position="115"/>
        <end position="194"/>
    </location>
</feature>
<proteinExistence type="predicted"/>
<accession>A0A644XI43</accession>
<dbReference type="InterPro" id="IPR013762">
    <property type="entry name" value="Integrase-like_cat_sf"/>
</dbReference>
<dbReference type="InterPro" id="IPR002104">
    <property type="entry name" value="Integrase_catalytic"/>
</dbReference>
<dbReference type="AlphaFoldDB" id="A0A644XI43"/>
<dbReference type="PROSITE" id="PS51900">
    <property type="entry name" value="CB"/>
    <property type="match status" value="1"/>
</dbReference>
<gene>
    <name evidence="5" type="primary">xerC_84</name>
    <name evidence="5" type="ORF">SDC9_61988</name>
</gene>
<comment type="caution">
    <text evidence="5">The sequence shown here is derived from an EMBL/GenBank/DDBJ whole genome shotgun (WGS) entry which is preliminary data.</text>
</comment>
<dbReference type="Gene3D" id="1.10.150.130">
    <property type="match status" value="1"/>
</dbReference>
<dbReference type="GO" id="GO:0015074">
    <property type="term" value="P:DNA integration"/>
    <property type="evidence" value="ECO:0007669"/>
    <property type="project" value="InterPro"/>
</dbReference>
<dbReference type="CDD" id="cd01188">
    <property type="entry name" value="INT_RitA_C_like"/>
    <property type="match status" value="1"/>
</dbReference>
<dbReference type="GO" id="GO:0006310">
    <property type="term" value="P:DNA recombination"/>
    <property type="evidence" value="ECO:0007669"/>
    <property type="project" value="UniProtKB-KW"/>
</dbReference>
<evidence type="ECO:0000259" key="3">
    <source>
        <dbReference type="PROSITE" id="PS51898"/>
    </source>
</evidence>
<dbReference type="PANTHER" id="PTHR30349">
    <property type="entry name" value="PHAGE INTEGRASE-RELATED"/>
    <property type="match status" value="1"/>
</dbReference>
<evidence type="ECO:0000313" key="5">
    <source>
        <dbReference type="EMBL" id="MPM15617.1"/>
    </source>
</evidence>
<dbReference type="InterPro" id="IPR010998">
    <property type="entry name" value="Integrase_recombinase_N"/>
</dbReference>